<name>A0ABR3XEK8_9PEZI</name>
<feature type="region of interest" description="Disordered" evidence="1">
    <location>
        <begin position="107"/>
        <end position="214"/>
    </location>
</feature>
<accession>A0ABR3XEK8</accession>
<sequence length="236" mass="22884">MRSFLALPLAAMFLAWNVSALPSLDSPFPEFAALQARQAPGSPEYECHADCGYTILDASIQGHCDNSTWKGLLQDCLECANKFDIWQYYGNGVQSAAQGCGLTAVPSPASTAGGSTAPVTTASPSPSETATPPPVTVSSGSASAGGGSSTSAAAGSGASSAPGSSAAVSSASVPASSELSATASVTAPPSSSAGSASGTGAIPPSSSPSLATISGAGRKGVPSLLVLGLAILAWFA</sequence>
<protein>
    <submittedName>
        <fullName evidence="3">Uncharacterized protein</fullName>
    </submittedName>
</protein>
<organism evidence="3 4">
    <name type="scientific">Phialemonium thermophilum</name>
    <dbReference type="NCBI Taxonomy" id="223376"/>
    <lineage>
        <taxon>Eukaryota</taxon>
        <taxon>Fungi</taxon>
        <taxon>Dikarya</taxon>
        <taxon>Ascomycota</taxon>
        <taxon>Pezizomycotina</taxon>
        <taxon>Sordariomycetes</taxon>
        <taxon>Sordariomycetidae</taxon>
        <taxon>Cephalothecales</taxon>
        <taxon>Cephalothecaceae</taxon>
        <taxon>Phialemonium</taxon>
    </lineage>
</organism>
<feature type="signal peptide" evidence="2">
    <location>
        <begin position="1"/>
        <end position="20"/>
    </location>
</feature>
<proteinExistence type="predicted"/>
<feature type="chain" id="PRO_5047054356" evidence="2">
    <location>
        <begin position="21"/>
        <end position="236"/>
    </location>
</feature>
<feature type="compositionally biased region" description="Low complexity" evidence="1">
    <location>
        <begin position="114"/>
        <end position="142"/>
    </location>
</feature>
<keyword evidence="2" id="KW-0732">Signal</keyword>
<keyword evidence="4" id="KW-1185">Reference proteome</keyword>
<evidence type="ECO:0000256" key="2">
    <source>
        <dbReference type="SAM" id="SignalP"/>
    </source>
</evidence>
<dbReference type="EMBL" id="JAZHXJ010000108">
    <property type="protein sequence ID" value="KAL1874351.1"/>
    <property type="molecule type" value="Genomic_DNA"/>
</dbReference>
<feature type="compositionally biased region" description="Low complexity" evidence="1">
    <location>
        <begin position="149"/>
        <end position="209"/>
    </location>
</feature>
<evidence type="ECO:0000313" key="3">
    <source>
        <dbReference type="EMBL" id="KAL1874351.1"/>
    </source>
</evidence>
<gene>
    <name evidence="3" type="ORF">VTK73DRAFT_434</name>
</gene>
<dbReference type="Proteomes" id="UP001586593">
    <property type="component" value="Unassembled WGS sequence"/>
</dbReference>
<comment type="caution">
    <text evidence="3">The sequence shown here is derived from an EMBL/GenBank/DDBJ whole genome shotgun (WGS) entry which is preliminary data.</text>
</comment>
<evidence type="ECO:0000313" key="4">
    <source>
        <dbReference type="Proteomes" id="UP001586593"/>
    </source>
</evidence>
<evidence type="ECO:0000256" key="1">
    <source>
        <dbReference type="SAM" id="MobiDB-lite"/>
    </source>
</evidence>
<reference evidence="3 4" key="1">
    <citation type="journal article" date="2024" name="Commun. Biol.">
        <title>Comparative genomic analysis of thermophilic fungi reveals convergent evolutionary adaptations and gene losses.</title>
        <authorList>
            <person name="Steindorff A.S."/>
            <person name="Aguilar-Pontes M.V."/>
            <person name="Robinson A.J."/>
            <person name="Andreopoulos B."/>
            <person name="LaButti K."/>
            <person name="Kuo A."/>
            <person name="Mondo S."/>
            <person name="Riley R."/>
            <person name="Otillar R."/>
            <person name="Haridas S."/>
            <person name="Lipzen A."/>
            <person name="Grimwood J."/>
            <person name="Schmutz J."/>
            <person name="Clum A."/>
            <person name="Reid I.D."/>
            <person name="Moisan M.C."/>
            <person name="Butler G."/>
            <person name="Nguyen T.T.M."/>
            <person name="Dewar K."/>
            <person name="Conant G."/>
            <person name="Drula E."/>
            <person name="Henrissat B."/>
            <person name="Hansel C."/>
            <person name="Singer S."/>
            <person name="Hutchinson M.I."/>
            <person name="de Vries R.P."/>
            <person name="Natvig D.O."/>
            <person name="Powell A.J."/>
            <person name="Tsang A."/>
            <person name="Grigoriev I.V."/>
        </authorList>
    </citation>
    <scope>NUCLEOTIDE SEQUENCE [LARGE SCALE GENOMIC DNA]</scope>
    <source>
        <strain evidence="3 4">ATCC 24622</strain>
    </source>
</reference>